<keyword evidence="5" id="KW-1185">Reference proteome</keyword>
<dbReference type="GeneID" id="108666181"/>
<keyword evidence="3" id="KW-0175">Coiled coil</keyword>
<dbReference type="KEGG" id="hazt:108666181"/>
<feature type="coiled-coil region" evidence="3">
    <location>
        <begin position="16"/>
        <end position="43"/>
    </location>
</feature>
<evidence type="ECO:0000256" key="1">
    <source>
        <dbReference type="ARBA" id="ARBA00022803"/>
    </source>
</evidence>
<dbReference type="OrthoDB" id="2942533at2759"/>
<evidence type="ECO:0000313" key="5">
    <source>
        <dbReference type="Proteomes" id="UP000694843"/>
    </source>
</evidence>
<dbReference type="PANTHER" id="PTHR46423:SF1">
    <property type="entry name" value="RNA POLYMERASE II-ASSOCIATED PROTEIN 3"/>
    <property type="match status" value="1"/>
</dbReference>
<dbReference type="InterPro" id="IPR019734">
    <property type="entry name" value="TPR_rpt"/>
</dbReference>
<keyword evidence="1 2" id="KW-0802">TPR repeat</keyword>
<feature type="compositionally biased region" description="Low complexity" evidence="4">
    <location>
        <begin position="119"/>
        <end position="128"/>
    </location>
</feature>
<sequence>MDASKLKEFRDGARAIEDYIISLNRWEKNIKEEDKKLMEICAQQRNHDLSEEFPIRSKARELLMSEGKREEVEKKDPMKSVIGGKSKINAYDYAAWDKYDADAAAEEVDKFTPNQNIKSLSSDSTPSSNLKQTRQISSTEPPASTDEAKIKALKLKDEGNELFSAGKYADAIKVYSTGLSLDSSNHILYANRAMAYIKLEDGRAAERDCNVCISLCPDYLKAYLRRGVARLLQDKLQLALEDYNKVLTVEPFNKDAKFHVSQIEQKLASVKQTSKPPSSHENKSSFEILAANRSQKPLTKVDIIELNKESQVPPFTRAMISPSTRAQDTAALTSHQRVDPAATSSNENISTSEVIRVETHPNSPIANIPTSPTTEAKAVNFSEKQFIEPDSCSRICKSEHDAQCEPMTKSSQLKCVESEPLAESFSKFTQESASPQIFVATSDSLQKSEESKLPLPSVPRTSHQFMTVWARLVSASPDLALQWLQQSMKASLLRKFELETECIGSLVQQLLRLRKAVQESSDASYVDTFVIALTESRGFDLQVLFLEETRKNDFLELLELMEASQRSLPAKLVALKQAIISP</sequence>
<name>A0A8B7N4I3_HYAAZ</name>
<dbReference type="RefSeq" id="XP_018008495.1">
    <property type="nucleotide sequence ID" value="XM_018153006.2"/>
</dbReference>
<dbReference type="GO" id="GO:0101031">
    <property type="term" value="C:protein folding chaperone complex"/>
    <property type="evidence" value="ECO:0007669"/>
    <property type="project" value="TreeGrafter"/>
</dbReference>
<dbReference type="SUPFAM" id="SSF48452">
    <property type="entry name" value="TPR-like"/>
    <property type="match status" value="1"/>
</dbReference>
<evidence type="ECO:0000256" key="4">
    <source>
        <dbReference type="SAM" id="MobiDB-lite"/>
    </source>
</evidence>
<dbReference type="Proteomes" id="UP000694843">
    <property type="component" value="Unplaced"/>
</dbReference>
<feature type="repeat" description="TPR" evidence="2">
    <location>
        <begin position="220"/>
        <end position="253"/>
    </location>
</feature>
<gene>
    <name evidence="6" type="primary">LOC108666181</name>
</gene>
<evidence type="ECO:0000256" key="3">
    <source>
        <dbReference type="SAM" id="Coils"/>
    </source>
</evidence>
<dbReference type="PANTHER" id="PTHR46423">
    <property type="entry name" value="RNA POLYMERASE II-ASSOCIATED PROTEIN 3"/>
    <property type="match status" value="1"/>
</dbReference>
<organism evidence="5 6">
    <name type="scientific">Hyalella azteca</name>
    <name type="common">Amphipod</name>
    <dbReference type="NCBI Taxonomy" id="294128"/>
    <lineage>
        <taxon>Eukaryota</taxon>
        <taxon>Metazoa</taxon>
        <taxon>Ecdysozoa</taxon>
        <taxon>Arthropoda</taxon>
        <taxon>Crustacea</taxon>
        <taxon>Multicrustacea</taxon>
        <taxon>Malacostraca</taxon>
        <taxon>Eumalacostraca</taxon>
        <taxon>Peracarida</taxon>
        <taxon>Amphipoda</taxon>
        <taxon>Senticaudata</taxon>
        <taxon>Talitrida</taxon>
        <taxon>Talitroidea</taxon>
        <taxon>Hyalellidae</taxon>
        <taxon>Hyalella</taxon>
    </lineage>
</organism>
<evidence type="ECO:0000256" key="2">
    <source>
        <dbReference type="PROSITE-ProRule" id="PRU00339"/>
    </source>
</evidence>
<dbReference type="InterPro" id="IPR051966">
    <property type="entry name" value="RPAP3"/>
</dbReference>
<protein>
    <submittedName>
        <fullName evidence="6">RNA polymerase II-associated protein 3</fullName>
    </submittedName>
</protein>
<dbReference type="SMART" id="SM00028">
    <property type="entry name" value="TPR"/>
    <property type="match status" value="3"/>
</dbReference>
<dbReference type="PROSITE" id="PS50005">
    <property type="entry name" value="TPR"/>
    <property type="match status" value="1"/>
</dbReference>
<dbReference type="AlphaFoldDB" id="A0A8B7N4I3"/>
<feature type="region of interest" description="Disordered" evidence="4">
    <location>
        <begin position="114"/>
        <end position="145"/>
    </location>
</feature>
<proteinExistence type="predicted"/>
<reference evidence="6" key="1">
    <citation type="submission" date="2025-08" db="UniProtKB">
        <authorList>
            <consortium name="RefSeq"/>
        </authorList>
    </citation>
    <scope>IDENTIFICATION</scope>
    <source>
        <tissue evidence="6">Whole organism</tissue>
    </source>
</reference>
<dbReference type="InterPro" id="IPR011990">
    <property type="entry name" value="TPR-like_helical_dom_sf"/>
</dbReference>
<feature type="compositionally biased region" description="Polar residues" evidence="4">
    <location>
        <begin position="129"/>
        <end position="142"/>
    </location>
</feature>
<evidence type="ECO:0000313" key="6">
    <source>
        <dbReference type="RefSeq" id="XP_018008495.1"/>
    </source>
</evidence>
<accession>A0A8B7N4I3</accession>
<dbReference type="Gene3D" id="1.25.40.10">
    <property type="entry name" value="Tetratricopeptide repeat domain"/>
    <property type="match status" value="1"/>
</dbReference>
<dbReference type="Pfam" id="PF13414">
    <property type="entry name" value="TPR_11"/>
    <property type="match status" value="1"/>
</dbReference>